<keyword evidence="7" id="KW-0378">Hydrolase</keyword>
<evidence type="ECO:0000256" key="5">
    <source>
        <dbReference type="SAM" id="Phobius"/>
    </source>
</evidence>
<keyword evidence="8" id="KW-1185">Reference proteome</keyword>
<evidence type="ECO:0000256" key="4">
    <source>
        <dbReference type="ARBA" id="ARBA00023136"/>
    </source>
</evidence>
<keyword evidence="7" id="KW-0645">Protease</keyword>
<dbReference type="AlphaFoldDB" id="A0A1H6K6G3"/>
<dbReference type="InterPro" id="IPR022764">
    <property type="entry name" value="Peptidase_S54_rhomboid_dom"/>
</dbReference>
<evidence type="ECO:0000256" key="1">
    <source>
        <dbReference type="ARBA" id="ARBA00004141"/>
    </source>
</evidence>
<keyword evidence="3 5" id="KW-1133">Transmembrane helix</keyword>
<feature type="domain" description="Peptidase S54 rhomboid" evidence="6">
    <location>
        <begin position="25"/>
        <end position="168"/>
    </location>
</feature>
<dbReference type="InterPro" id="IPR050925">
    <property type="entry name" value="Rhomboid_protease_S54"/>
</dbReference>
<comment type="subcellular location">
    <subcellularLocation>
        <location evidence="1">Membrane</location>
        <topology evidence="1">Multi-pass membrane protein</topology>
    </subcellularLocation>
</comment>
<dbReference type="NCBIfam" id="TIGR03902">
    <property type="entry name" value="rhom_GG_sort"/>
    <property type="match status" value="1"/>
</dbReference>
<gene>
    <name evidence="7" type="ORF">SAMN05660691_00919</name>
</gene>
<evidence type="ECO:0000313" key="7">
    <source>
        <dbReference type="EMBL" id="SEH70970.1"/>
    </source>
</evidence>
<feature type="transmembrane region" description="Helical" evidence="5">
    <location>
        <begin position="153"/>
        <end position="170"/>
    </location>
</feature>
<evidence type="ECO:0000256" key="3">
    <source>
        <dbReference type="ARBA" id="ARBA00022989"/>
    </source>
</evidence>
<dbReference type="STRING" id="173990.SAMN05660691_00919"/>
<dbReference type="PANTHER" id="PTHR43731">
    <property type="entry name" value="RHOMBOID PROTEASE"/>
    <property type="match status" value="1"/>
</dbReference>
<dbReference type="InterPro" id="IPR035952">
    <property type="entry name" value="Rhomboid-like_sf"/>
</dbReference>
<evidence type="ECO:0000256" key="2">
    <source>
        <dbReference type="ARBA" id="ARBA00022692"/>
    </source>
</evidence>
<reference evidence="8" key="1">
    <citation type="submission" date="2016-10" db="EMBL/GenBank/DDBJ databases">
        <authorList>
            <person name="Varghese N."/>
            <person name="Submissions S."/>
        </authorList>
    </citation>
    <scope>NUCLEOTIDE SEQUENCE [LARGE SCALE GENOMIC DNA]</scope>
    <source>
        <strain evidence="8">DSM 17616</strain>
    </source>
</reference>
<dbReference type="Pfam" id="PF01694">
    <property type="entry name" value="Rhomboid"/>
    <property type="match status" value="1"/>
</dbReference>
<dbReference type="Gene3D" id="1.20.1540.10">
    <property type="entry name" value="Rhomboid-like"/>
    <property type="match status" value="1"/>
</dbReference>
<keyword evidence="2 5" id="KW-0812">Transmembrane</keyword>
<dbReference type="OrthoDB" id="196054at2"/>
<sequence length="176" mass="19712">MVLLAMLPDSWHQALQYNRADISDGQYWRLFSGHLLHSNHWHLLMNLAGLLLAMLLHGSYYRGKMLTLQWLLCGLTISLALYYYSPEIHIYVGLSGLLHAMLTLGALKDIQLKLSTGWLLLAGLIGKVGWEQWHGPDAELAELINASVATDAHLYGVCSGLCLGLLLYVWQRSGKK</sequence>
<proteinExistence type="predicted"/>
<feature type="transmembrane region" description="Helical" evidence="5">
    <location>
        <begin position="65"/>
        <end position="84"/>
    </location>
</feature>
<dbReference type="Proteomes" id="UP000199371">
    <property type="component" value="Unassembled WGS sequence"/>
</dbReference>
<dbReference type="GO" id="GO:0004252">
    <property type="term" value="F:serine-type endopeptidase activity"/>
    <property type="evidence" value="ECO:0007669"/>
    <property type="project" value="InterPro"/>
</dbReference>
<dbReference type="RefSeq" id="WP_092790726.1">
    <property type="nucleotide sequence ID" value="NZ_FNXF01000003.1"/>
</dbReference>
<dbReference type="InterPro" id="IPR023826">
    <property type="entry name" value="Rhom-like_SP_proteobac"/>
</dbReference>
<keyword evidence="4 5" id="KW-0472">Membrane</keyword>
<organism evidence="7 8">
    <name type="scientific">Rheinheimera pacifica</name>
    <dbReference type="NCBI Taxonomy" id="173990"/>
    <lineage>
        <taxon>Bacteria</taxon>
        <taxon>Pseudomonadati</taxon>
        <taxon>Pseudomonadota</taxon>
        <taxon>Gammaproteobacteria</taxon>
        <taxon>Chromatiales</taxon>
        <taxon>Chromatiaceae</taxon>
        <taxon>Rheinheimera</taxon>
    </lineage>
</organism>
<dbReference type="GO" id="GO:0006508">
    <property type="term" value="P:proteolysis"/>
    <property type="evidence" value="ECO:0007669"/>
    <property type="project" value="UniProtKB-KW"/>
</dbReference>
<dbReference type="SUPFAM" id="SSF144091">
    <property type="entry name" value="Rhomboid-like"/>
    <property type="match status" value="1"/>
</dbReference>
<evidence type="ECO:0000313" key="8">
    <source>
        <dbReference type="Proteomes" id="UP000199371"/>
    </source>
</evidence>
<accession>A0A1H6K6G3</accession>
<feature type="transmembrane region" description="Helical" evidence="5">
    <location>
        <begin position="40"/>
        <end position="58"/>
    </location>
</feature>
<dbReference type="EMBL" id="FNXF01000003">
    <property type="protein sequence ID" value="SEH70970.1"/>
    <property type="molecule type" value="Genomic_DNA"/>
</dbReference>
<dbReference type="GO" id="GO:0016020">
    <property type="term" value="C:membrane"/>
    <property type="evidence" value="ECO:0007669"/>
    <property type="project" value="UniProtKB-SubCell"/>
</dbReference>
<evidence type="ECO:0000259" key="6">
    <source>
        <dbReference type="Pfam" id="PF01694"/>
    </source>
</evidence>
<protein>
    <submittedName>
        <fullName evidence="7">Rhomboid family GlyGly-CTERM serine protease</fullName>
    </submittedName>
</protein>
<feature type="transmembrane region" description="Helical" evidence="5">
    <location>
        <begin position="90"/>
        <end position="107"/>
    </location>
</feature>
<feature type="transmembrane region" description="Helical" evidence="5">
    <location>
        <begin position="114"/>
        <end position="133"/>
    </location>
</feature>
<name>A0A1H6K6G3_9GAMM</name>
<dbReference type="PANTHER" id="PTHR43731:SF16">
    <property type="entry name" value="RHOMBOSORTASE"/>
    <property type="match status" value="1"/>
</dbReference>